<evidence type="ECO:0000256" key="1">
    <source>
        <dbReference type="ARBA" id="ARBA00004613"/>
    </source>
</evidence>
<feature type="disulfide bond" evidence="17">
    <location>
        <begin position="240"/>
        <end position="254"/>
    </location>
</feature>
<comment type="catalytic activity">
    <reaction evidence="9">
        <text>1D-myo-inositol 1,2,5,6-tetrakisphosphate + H2O = 1D-myo-inositol 1,2,6-trisphosphate + phosphate</text>
        <dbReference type="Rhea" id="RHEA:77119"/>
        <dbReference type="ChEBI" id="CHEBI:15377"/>
        <dbReference type="ChEBI" id="CHEBI:43474"/>
        <dbReference type="ChEBI" id="CHEBI:195535"/>
        <dbReference type="ChEBI" id="CHEBI:195537"/>
    </reaction>
    <physiologicalReaction direction="left-to-right" evidence="9">
        <dbReference type="Rhea" id="RHEA:77120"/>
    </physiologicalReaction>
</comment>
<evidence type="ECO:0000256" key="13">
    <source>
        <dbReference type="ARBA" id="ARBA00043788"/>
    </source>
</evidence>
<dbReference type="InterPro" id="IPR000560">
    <property type="entry name" value="His_Pase_clade-2"/>
</dbReference>
<evidence type="ECO:0000256" key="14">
    <source>
        <dbReference type="ARBA" id="ARBA00044106"/>
    </source>
</evidence>
<keyword evidence="18" id="KW-0732">Signal</keyword>
<evidence type="ECO:0000256" key="15">
    <source>
        <dbReference type="ARBA" id="ARBA00044262"/>
    </source>
</evidence>
<dbReference type="GO" id="GO:0003993">
    <property type="term" value="F:acid phosphatase activity"/>
    <property type="evidence" value="ECO:0007669"/>
    <property type="project" value="TreeGrafter"/>
</dbReference>
<feature type="disulfide bond" evidence="17">
    <location>
        <begin position="58"/>
        <end position="383"/>
    </location>
</feature>
<feature type="disulfide bond" evidence="17">
    <location>
        <begin position="411"/>
        <end position="420"/>
    </location>
</feature>
<evidence type="ECO:0000256" key="6">
    <source>
        <dbReference type="ARBA" id="ARBA00023180"/>
    </source>
</evidence>
<dbReference type="GO" id="GO:0005576">
    <property type="term" value="C:extracellular region"/>
    <property type="evidence" value="ECO:0007669"/>
    <property type="project" value="UniProtKB-SubCell"/>
</dbReference>
<dbReference type="CDD" id="cd07061">
    <property type="entry name" value="HP_HAP_like"/>
    <property type="match status" value="1"/>
</dbReference>
<accession>A0A6A4HPA3</accession>
<dbReference type="Proteomes" id="UP000799118">
    <property type="component" value="Unassembled WGS sequence"/>
</dbReference>
<evidence type="ECO:0000256" key="4">
    <source>
        <dbReference type="ARBA" id="ARBA00022801"/>
    </source>
</evidence>
<evidence type="ECO:0000256" key="3">
    <source>
        <dbReference type="ARBA" id="ARBA00022525"/>
    </source>
</evidence>
<comment type="catalytic activity">
    <reaction evidence="12">
        <text>1D-myo-inositol 1,2,4,5,6-pentakisphosphate + H2O = 1D-myo-inositol 1,2,5,6-tetrakisphosphate + phosphate</text>
        <dbReference type="Rhea" id="RHEA:77115"/>
        <dbReference type="ChEBI" id="CHEBI:15377"/>
        <dbReference type="ChEBI" id="CHEBI:43474"/>
        <dbReference type="ChEBI" id="CHEBI:57798"/>
        <dbReference type="ChEBI" id="CHEBI:195535"/>
    </reaction>
    <physiologicalReaction direction="left-to-right" evidence="12">
        <dbReference type="Rhea" id="RHEA:77116"/>
    </physiologicalReaction>
</comment>
<keyword evidence="6" id="KW-0325">Glycoprotein</keyword>
<dbReference type="Gene3D" id="3.40.50.1240">
    <property type="entry name" value="Phosphoglycerate mutase-like"/>
    <property type="match status" value="1"/>
</dbReference>
<keyword evidence="5 17" id="KW-1015">Disulfide bond</keyword>
<feature type="active site" description="Nucleophile" evidence="16">
    <location>
        <position position="69"/>
    </location>
</feature>
<dbReference type="Pfam" id="PF00328">
    <property type="entry name" value="His_Phos_2"/>
    <property type="match status" value="1"/>
</dbReference>
<comment type="catalytic activity">
    <reaction evidence="11">
        <text>1D-myo-inositol 1,2,6-trisphosphate + H2O = 1D-myo-inositol 1,2-bisphosphate + phosphate</text>
        <dbReference type="Rhea" id="RHEA:77131"/>
        <dbReference type="ChEBI" id="CHEBI:15377"/>
        <dbReference type="ChEBI" id="CHEBI:43474"/>
        <dbReference type="ChEBI" id="CHEBI:195537"/>
        <dbReference type="ChEBI" id="CHEBI:195539"/>
    </reaction>
    <physiologicalReaction direction="left-to-right" evidence="11">
        <dbReference type="Rhea" id="RHEA:77132"/>
    </physiologicalReaction>
</comment>
<evidence type="ECO:0000313" key="20">
    <source>
        <dbReference type="Proteomes" id="UP000799118"/>
    </source>
</evidence>
<dbReference type="AlphaFoldDB" id="A0A6A4HPA3"/>
<keyword evidence="4" id="KW-0378">Hydrolase</keyword>
<evidence type="ECO:0000313" key="19">
    <source>
        <dbReference type="EMBL" id="KAE9398847.1"/>
    </source>
</evidence>
<feature type="active site" description="Proton donor" evidence="16">
    <location>
        <position position="334"/>
    </location>
</feature>
<evidence type="ECO:0000256" key="10">
    <source>
        <dbReference type="ARBA" id="ARBA00043675"/>
    </source>
</evidence>
<feature type="signal peptide" evidence="18">
    <location>
        <begin position="1"/>
        <end position="23"/>
    </location>
</feature>
<comment type="subcellular location">
    <subcellularLocation>
        <location evidence="1">Secreted</location>
    </subcellularLocation>
</comment>
<evidence type="ECO:0000256" key="18">
    <source>
        <dbReference type="SAM" id="SignalP"/>
    </source>
</evidence>
<dbReference type="OrthoDB" id="6509975at2759"/>
<dbReference type="GO" id="GO:0016158">
    <property type="term" value="F:inositol hexakisphosphate 3-phosphatase activity"/>
    <property type="evidence" value="ECO:0007669"/>
    <property type="project" value="UniProtKB-EC"/>
</dbReference>
<evidence type="ECO:0000256" key="7">
    <source>
        <dbReference type="ARBA" id="ARBA00041857"/>
    </source>
</evidence>
<evidence type="ECO:0000256" key="16">
    <source>
        <dbReference type="PIRSR" id="PIRSR000894-1"/>
    </source>
</evidence>
<name>A0A6A4HPA3_9AGAR</name>
<comment type="subunit">
    <text evidence="2">Monomer.</text>
</comment>
<dbReference type="InterPro" id="IPR033379">
    <property type="entry name" value="Acid_Pase_AS"/>
</dbReference>
<sequence length="445" mass="48509">MRMLSVLVSLATLFSSLFLGAFAVQGQSASRPYVLQQNWGAYAPYFPLEEYIASPQGCEITQVNILQRHGARYPTSGPGADIASAVSKLQDVTTYNDSSLDFIRNFTFNLGTNGDLVLYGAAQSLAAGAEAYYRYKNLISQDNIPFVRASSSERVVNSATNWTYGFSAASSLTFNPVLSVILSESANDTLENSCNDIGSSDNETDTWIDIYTQPIVARLNGAAPGANLTSTDAYNLMTLCAFESVATQAVSEWCALFNEDEWESFEYEMDLEKYYGTGYGQALGPVEGVGYINELIARLTSTPVNDTTQTNHTLDHSPLTFPLNRTVYADFSHDDQMIAIFSAMGLFKQPSVLDPTKPNASRTWVASQLVPFSARMVVEKMDCQLSTGHVSDSDSYIRILVNEAVQSLEFCSGVTAEGLCAVERFVESQVFATSGGDGDWAKCFA</sequence>
<organism evidence="19 20">
    <name type="scientific">Gymnopus androsaceus JB14</name>
    <dbReference type="NCBI Taxonomy" id="1447944"/>
    <lineage>
        <taxon>Eukaryota</taxon>
        <taxon>Fungi</taxon>
        <taxon>Dikarya</taxon>
        <taxon>Basidiomycota</taxon>
        <taxon>Agaricomycotina</taxon>
        <taxon>Agaricomycetes</taxon>
        <taxon>Agaricomycetidae</taxon>
        <taxon>Agaricales</taxon>
        <taxon>Marasmiineae</taxon>
        <taxon>Omphalotaceae</taxon>
        <taxon>Gymnopus</taxon>
    </lineage>
</organism>
<dbReference type="InterPro" id="IPR016274">
    <property type="entry name" value="Histidine_acid_Pase_euk"/>
</dbReference>
<dbReference type="SUPFAM" id="SSF53254">
    <property type="entry name" value="Phosphoglycerate mutase-like"/>
    <property type="match status" value="1"/>
</dbReference>
<keyword evidence="3" id="KW-0964">Secreted</keyword>
<keyword evidence="20" id="KW-1185">Reference proteome</keyword>
<protein>
    <recommendedName>
        <fullName evidence="14">Phytase A</fullName>
    </recommendedName>
    <alternativeName>
        <fullName evidence="15">Histidine acid phosphatase phyA</fullName>
    </alternativeName>
    <alternativeName>
        <fullName evidence="8">Myo-inositol hexakisphosphate phosphohydrolase A</fullName>
    </alternativeName>
    <alternativeName>
        <fullName evidence="7">Myo-inositol-hexaphosphate 3-phosphohydrolase A</fullName>
    </alternativeName>
</protein>
<dbReference type="EMBL" id="ML769477">
    <property type="protein sequence ID" value="KAE9398847.1"/>
    <property type="molecule type" value="Genomic_DNA"/>
</dbReference>
<comment type="catalytic activity">
    <reaction evidence="10">
        <text>1D-myo-inositol 1,2-bisphosphate + H2O = 1D-myo-inositol 2-phosphate + phosphate</text>
        <dbReference type="Rhea" id="RHEA:77135"/>
        <dbReference type="ChEBI" id="CHEBI:15377"/>
        <dbReference type="ChEBI" id="CHEBI:43474"/>
        <dbReference type="ChEBI" id="CHEBI:84142"/>
        <dbReference type="ChEBI" id="CHEBI:195539"/>
    </reaction>
    <physiologicalReaction direction="left-to-right" evidence="10">
        <dbReference type="Rhea" id="RHEA:77136"/>
    </physiologicalReaction>
</comment>
<feature type="chain" id="PRO_5025521325" description="Phytase A" evidence="18">
    <location>
        <begin position="24"/>
        <end position="445"/>
    </location>
</feature>
<evidence type="ECO:0000256" key="8">
    <source>
        <dbReference type="ARBA" id="ARBA00042300"/>
    </source>
</evidence>
<evidence type="ECO:0000256" key="2">
    <source>
        <dbReference type="ARBA" id="ARBA00011245"/>
    </source>
</evidence>
<reference evidence="19" key="1">
    <citation type="journal article" date="2019" name="Environ. Microbiol.">
        <title>Fungal ecological strategies reflected in gene transcription - a case study of two litter decomposers.</title>
        <authorList>
            <person name="Barbi F."/>
            <person name="Kohler A."/>
            <person name="Barry K."/>
            <person name="Baskaran P."/>
            <person name="Daum C."/>
            <person name="Fauchery L."/>
            <person name="Ihrmark K."/>
            <person name="Kuo A."/>
            <person name="LaButti K."/>
            <person name="Lipzen A."/>
            <person name="Morin E."/>
            <person name="Grigoriev I.V."/>
            <person name="Henrissat B."/>
            <person name="Lindahl B."/>
            <person name="Martin F."/>
        </authorList>
    </citation>
    <scope>NUCLEOTIDE SEQUENCE</scope>
    <source>
        <strain evidence="19">JB14</strain>
    </source>
</reference>
<dbReference type="PIRSF" id="PIRSF000894">
    <property type="entry name" value="Acid_phosphatase"/>
    <property type="match status" value="1"/>
</dbReference>
<evidence type="ECO:0000256" key="11">
    <source>
        <dbReference type="ARBA" id="ARBA00043721"/>
    </source>
</evidence>
<gene>
    <name evidence="19" type="ORF">BT96DRAFT_718088</name>
</gene>
<evidence type="ECO:0000256" key="5">
    <source>
        <dbReference type="ARBA" id="ARBA00023157"/>
    </source>
</evidence>
<dbReference type="InterPro" id="IPR029033">
    <property type="entry name" value="His_PPase_superfam"/>
</dbReference>
<evidence type="ECO:0000256" key="17">
    <source>
        <dbReference type="PIRSR" id="PIRSR000894-2"/>
    </source>
</evidence>
<comment type="catalytic activity">
    <reaction evidence="13">
        <text>1D-myo-inositol hexakisphosphate + H2O = 1D-myo-inositol 1,2,4,5,6-pentakisphosphate + phosphate</text>
        <dbReference type="Rhea" id="RHEA:16989"/>
        <dbReference type="ChEBI" id="CHEBI:15377"/>
        <dbReference type="ChEBI" id="CHEBI:43474"/>
        <dbReference type="ChEBI" id="CHEBI:57798"/>
        <dbReference type="ChEBI" id="CHEBI:58130"/>
        <dbReference type="EC" id="3.1.3.8"/>
    </reaction>
    <physiologicalReaction direction="left-to-right" evidence="13">
        <dbReference type="Rhea" id="RHEA:16990"/>
    </physiologicalReaction>
</comment>
<dbReference type="PANTHER" id="PTHR20963:SF24">
    <property type="entry name" value="3-PHYTASE B"/>
    <property type="match status" value="1"/>
</dbReference>
<evidence type="ECO:0000256" key="12">
    <source>
        <dbReference type="ARBA" id="ARBA00043748"/>
    </source>
</evidence>
<dbReference type="PROSITE" id="PS00616">
    <property type="entry name" value="HIS_ACID_PHOSPHAT_1"/>
    <property type="match status" value="1"/>
</dbReference>
<evidence type="ECO:0000256" key="9">
    <source>
        <dbReference type="ARBA" id="ARBA00043670"/>
    </source>
</evidence>
<proteinExistence type="predicted"/>
<dbReference type="PANTHER" id="PTHR20963">
    <property type="entry name" value="MULTIPLE INOSITOL POLYPHOSPHATE PHOSPHATASE-RELATED"/>
    <property type="match status" value="1"/>
</dbReference>